<dbReference type="Proteomes" id="UP001615550">
    <property type="component" value="Unassembled WGS sequence"/>
</dbReference>
<protein>
    <submittedName>
        <fullName evidence="1">Uncharacterized protein</fullName>
    </submittedName>
</protein>
<dbReference type="EMBL" id="JBGORX010000001">
    <property type="protein sequence ID" value="MFJ1266939.1"/>
    <property type="molecule type" value="Genomic_DNA"/>
</dbReference>
<organism evidence="1 2">
    <name type="scientific">Legionella lytica</name>
    <dbReference type="NCBI Taxonomy" id="96232"/>
    <lineage>
        <taxon>Bacteria</taxon>
        <taxon>Pseudomonadati</taxon>
        <taxon>Pseudomonadota</taxon>
        <taxon>Gammaproteobacteria</taxon>
        <taxon>Legionellales</taxon>
        <taxon>Legionellaceae</taxon>
        <taxon>Legionella</taxon>
    </lineage>
</organism>
<comment type="caution">
    <text evidence="1">The sequence shown here is derived from an EMBL/GenBank/DDBJ whole genome shotgun (WGS) entry which is preliminary data.</text>
</comment>
<sequence length="280" mass="30746">MPNREYESLKAIQLRLAQREAARMQEPAKPVVHRYINPQDPEAIRSALSLSTPPRLGSPMPHLASNAFDTASKNAAQLGQSNAFAMRAEPFHRPRSPRFFPVSGPEGRSPQQHYRELELEPSQNRTEASANPGPKLALAQGSKVRVLRALKKISPLERQAGLNESQTENGEIAGIINGWSTSTAKSIPDSPTTSIKEMLLERDFFAGTAARSLRARFKPPALELTAITAHDSETSESLVPRAPLTDRSFLFPSATQQGAVQPCVDVNLETESLSYFLTPR</sequence>
<proteinExistence type="predicted"/>
<evidence type="ECO:0000313" key="2">
    <source>
        <dbReference type="Proteomes" id="UP001615550"/>
    </source>
</evidence>
<keyword evidence="2" id="KW-1185">Reference proteome</keyword>
<gene>
    <name evidence="1" type="ORF">ACD661_00045</name>
</gene>
<evidence type="ECO:0000313" key="1">
    <source>
        <dbReference type="EMBL" id="MFJ1266939.1"/>
    </source>
</evidence>
<accession>A0ABW8D5S0</accession>
<name>A0ABW8D5S0_9GAMM</name>
<dbReference type="RefSeq" id="WP_400185386.1">
    <property type="nucleotide sequence ID" value="NZ_JBGORX010000001.1"/>
</dbReference>
<reference evidence="1 2" key="1">
    <citation type="submission" date="2024-08" db="EMBL/GenBank/DDBJ databases">
        <title>Draft Genome Sequence of Legionella lytica strain DSB2004, Isolated From a Fire Sprinkler System.</title>
        <authorList>
            <person name="Everhart A.D."/>
            <person name="Kidane D.T."/>
            <person name="Farone A.L."/>
            <person name="Farone M.B."/>
        </authorList>
    </citation>
    <scope>NUCLEOTIDE SEQUENCE [LARGE SCALE GENOMIC DNA]</scope>
    <source>
        <strain evidence="1 2">DSB2004</strain>
    </source>
</reference>